<dbReference type="PANTHER" id="PTHR43201:SF5">
    <property type="entry name" value="MEDIUM-CHAIN ACYL-COA LIGASE ACSF2, MITOCHONDRIAL"/>
    <property type="match status" value="1"/>
</dbReference>
<accession>A0A1X9NAD2</accession>
<evidence type="ECO:0000313" key="6">
    <source>
        <dbReference type="Proteomes" id="UP000193450"/>
    </source>
</evidence>
<dbReference type="InterPro" id="IPR000873">
    <property type="entry name" value="AMP-dep_synth/lig_dom"/>
</dbReference>
<dbReference type="KEGG" id="osg:BST96_08295"/>
<proteinExistence type="inferred from homology"/>
<feature type="domain" description="AMP-dependent synthetase/ligase" evidence="3">
    <location>
        <begin position="18"/>
        <end position="378"/>
    </location>
</feature>
<dbReference type="CDD" id="cd17631">
    <property type="entry name" value="FACL_FadD13-like"/>
    <property type="match status" value="1"/>
</dbReference>
<dbReference type="GO" id="GO:0006631">
    <property type="term" value="P:fatty acid metabolic process"/>
    <property type="evidence" value="ECO:0007669"/>
    <property type="project" value="TreeGrafter"/>
</dbReference>
<evidence type="ECO:0000256" key="2">
    <source>
        <dbReference type="ARBA" id="ARBA00022598"/>
    </source>
</evidence>
<dbReference type="OrthoDB" id="9047442at2"/>
<sequence>MSIYPEFQTLSDISRYHSQENAQRTALVFAGRETSYQQLDNYANQVAHGLSALVKPQQRIAILAKNNDYFFELLMGAGKCGAVLVGVNWRLAAPEVHYILNDSESRVLFIEESFLPVLDHIRSQLPLLETVIVLIEGQGEDDYSQWRNQQPVTEIDQAVTGADIAMQLYTSGTTGHPKGVELSHRAILALREAEHLVAEWSQWDNTDVALVAMPLFHIGGTATGLIALYNGSAAVIMAEVDPGEIIAAMHHYKVTRTFFVPAVIQLLLDHPSCNAEAFKSLKALLYGASPIPAALLTQALEVFQCSFAQIYGMTETAGSMTVLHPEDHNDPKAKKMASCGKAYPTVDIAIVDQSGKHLPADTVGEIIIRSPSLMSSYWKLPEATAKTMIDGWLYSGDAGYMDDEGYLYIYDRVKDMIVSGGENIYPAEVESVLFEHPDVKDIAVIGVPSKKWGEEVKAVVVANENSNLQPQQLIDFARDKIAGYKIPKSVDFTTELPRNPSGKLLKREIRKPYWEHLDRAVN</sequence>
<evidence type="ECO:0000256" key="1">
    <source>
        <dbReference type="ARBA" id="ARBA00006432"/>
    </source>
</evidence>
<reference evidence="5 6" key="1">
    <citation type="submission" date="2016-11" db="EMBL/GenBank/DDBJ databases">
        <title>Trade-off between light-utilization and light-protection in marine flavobacteria.</title>
        <authorList>
            <person name="Kumagai Y."/>
        </authorList>
    </citation>
    <scope>NUCLEOTIDE SEQUENCE [LARGE SCALE GENOMIC DNA]</scope>
    <source>
        <strain evidence="5 6">NBRC 107125</strain>
    </source>
</reference>
<dbReference type="RefSeq" id="WP_085758252.1">
    <property type="nucleotide sequence ID" value="NZ_CP019343.1"/>
</dbReference>
<dbReference type="PANTHER" id="PTHR43201">
    <property type="entry name" value="ACYL-COA SYNTHETASE"/>
    <property type="match status" value="1"/>
</dbReference>
<dbReference type="InterPro" id="IPR042099">
    <property type="entry name" value="ANL_N_sf"/>
</dbReference>
<feature type="domain" description="AMP-binding enzyme C-terminal" evidence="4">
    <location>
        <begin position="428"/>
        <end position="503"/>
    </location>
</feature>
<dbReference type="Gene3D" id="3.40.50.12780">
    <property type="entry name" value="N-terminal domain of ligase-like"/>
    <property type="match status" value="1"/>
</dbReference>
<keyword evidence="6" id="KW-1185">Reference proteome</keyword>
<dbReference type="AlphaFoldDB" id="A0A1X9NAD2"/>
<dbReference type="Gene3D" id="3.30.300.30">
    <property type="match status" value="1"/>
</dbReference>
<keyword evidence="2" id="KW-0436">Ligase</keyword>
<evidence type="ECO:0000259" key="3">
    <source>
        <dbReference type="Pfam" id="PF00501"/>
    </source>
</evidence>
<dbReference type="Pfam" id="PF00501">
    <property type="entry name" value="AMP-binding"/>
    <property type="match status" value="1"/>
</dbReference>
<dbReference type="InterPro" id="IPR045851">
    <property type="entry name" value="AMP-bd_C_sf"/>
</dbReference>
<evidence type="ECO:0000313" key="5">
    <source>
        <dbReference type="EMBL" id="ARN74121.1"/>
    </source>
</evidence>
<organism evidence="5 6">
    <name type="scientific">Oceanicoccus sagamiensis</name>
    <dbReference type="NCBI Taxonomy" id="716816"/>
    <lineage>
        <taxon>Bacteria</taxon>
        <taxon>Pseudomonadati</taxon>
        <taxon>Pseudomonadota</taxon>
        <taxon>Gammaproteobacteria</taxon>
        <taxon>Cellvibrionales</taxon>
        <taxon>Spongiibacteraceae</taxon>
        <taxon>Oceanicoccus</taxon>
    </lineage>
</organism>
<dbReference type="EMBL" id="CP019343">
    <property type="protein sequence ID" value="ARN74121.1"/>
    <property type="molecule type" value="Genomic_DNA"/>
</dbReference>
<protein>
    <recommendedName>
        <fullName evidence="7">Acyl-CoA synthetase</fullName>
    </recommendedName>
</protein>
<evidence type="ECO:0008006" key="7">
    <source>
        <dbReference type="Google" id="ProtNLM"/>
    </source>
</evidence>
<dbReference type="STRING" id="716816.BST96_08295"/>
<dbReference type="SUPFAM" id="SSF56801">
    <property type="entry name" value="Acetyl-CoA synthetase-like"/>
    <property type="match status" value="1"/>
</dbReference>
<dbReference type="FunFam" id="3.30.300.30:FF:000008">
    <property type="entry name" value="2,3-dihydroxybenzoate-AMP ligase"/>
    <property type="match status" value="1"/>
</dbReference>
<dbReference type="Pfam" id="PF13193">
    <property type="entry name" value="AMP-binding_C"/>
    <property type="match status" value="1"/>
</dbReference>
<dbReference type="InterPro" id="IPR025110">
    <property type="entry name" value="AMP-bd_C"/>
</dbReference>
<evidence type="ECO:0000259" key="4">
    <source>
        <dbReference type="Pfam" id="PF13193"/>
    </source>
</evidence>
<name>A0A1X9NAD2_9GAMM</name>
<dbReference type="NCBIfam" id="NF004837">
    <property type="entry name" value="PRK06187.1"/>
    <property type="match status" value="1"/>
</dbReference>
<gene>
    <name evidence="5" type="ORF">BST96_08295</name>
</gene>
<dbReference type="GO" id="GO:0031956">
    <property type="term" value="F:medium-chain fatty acid-CoA ligase activity"/>
    <property type="evidence" value="ECO:0007669"/>
    <property type="project" value="TreeGrafter"/>
</dbReference>
<comment type="similarity">
    <text evidence="1">Belongs to the ATP-dependent AMP-binding enzyme family.</text>
</comment>
<dbReference type="Proteomes" id="UP000193450">
    <property type="component" value="Chromosome"/>
</dbReference>